<keyword evidence="2" id="KW-1185">Reference proteome</keyword>
<evidence type="ECO:0000313" key="2">
    <source>
        <dbReference type="Proteomes" id="UP000482800"/>
    </source>
</evidence>
<accession>A0A6V8KMY5</accession>
<dbReference type="EMBL" id="BLPF01000004">
    <property type="protein sequence ID" value="GFJ85234.1"/>
    <property type="molecule type" value="Genomic_DNA"/>
</dbReference>
<dbReference type="Proteomes" id="UP000482800">
    <property type="component" value="Unassembled WGS sequence"/>
</dbReference>
<comment type="caution">
    <text evidence="1">The sequence shown here is derived from an EMBL/GenBank/DDBJ whole genome shotgun (WGS) entry which is preliminary data.</text>
</comment>
<name>A0A6V8KMY5_9ACTN</name>
<protein>
    <submittedName>
        <fullName evidence="1">Uncharacterized protein</fullName>
    </submittedName>
</protein>
<proteinExistence type="predicted"/>
<reference evidence="1 2" key="2">
    <citation type="submission" date="2020-03" db="EMBL/GenBank/DDBJ databases">
        <authorList>
            <person name="Ichikawa N."/>
            <person name="Kimura A."/>
            <person name="Kitahashi Y."/>
            <person name="Uohara A."/>
        </authorList>
    </citation>
    <scope>NUCLEOTIDE SEQUENCE [LARGE SCALE GENOMIC DNA]</scope>
    <source>
        <strain evidence="1 2">NBRC 108639</strain>
    </source>
</reference>
<organism evidence="1 2">
    <name type="scientific">Phytohabitans houttuyneae</name>
    <dbReference type="NCBI Taxonomy" id="1076126"/>
    <lineage>
        <taxon>Bacteria</taxon>
        <taxon>Bacillati</taxon>
        <taxon>Actinomycetota</taxon>
        <taxon>Actinomycetes</taxon>
        <taxon>Micromonosporales</taxon>
        <taxon>Micromonosporaceae</taxon>
    </lineage>
</organism>
<gene>
    <name evidence="1" type="ORF">Phou_094140</name>
</gene>
<reference evidence="1 2" key="1">
    <citation type="submission" date="2020-03" db="EMBL/GenBank/DDBJ databases">
        <title>Whole genome shotgun sequence of Phytohabitans houttuyneae NBRC 108639.</title>
        <authorList>
            <person name="Komaki H."/>
            <person name="Tamura T."/>
        </authorList>
    </citation>
    <scope>NUCLEOTIDE SEQUENCE [LARGE SCALE GENOMIC DNA]</scope>
    <source>
        <strain evidence="1 2">NBRC 108639</strain>
    </source>
</reference>
<sequence length="745" mass="78468">MPTAASAKQDDKCGGRLSFGEIAACSSIADEQQHVFTFNTRQDADTIYPRLKTPDGDSVSASISGPDGVGVCAAHLYATPCRLGAAGKYTVTVSMTYGTGTNSYRLAIESTRTPSECTRLDSSFFSFASPGVPGTVPLGAAADCYRFSQPTGSVLYLRGLGGASMEGQILDANYETVCVLGYTRPCTLTGPAPYRAFVLSMYGDESAYTLRMPRLSQSVGCQVTRPTTFGDPGDGAVAGTLTAEGLTCHKVKAPKAGAVAVRVDPDQDVLWTLYDDAGQQVCSEYPSPRYCRLPVAGNYTMLMENQNTWGDPVNYQLAIPALYANAGCEATTGTSWDLPTLLVHQTSRVQTNCQPIRGNAGDRIITYSAPTVYSQIITWLVDSTGGEACPDWTGEDGCVLPATGTYRVLSYVQEWGEQGTDATYRMQVRRLSSPAGCPTRTTGPYGAVPVPSGVRCRILEVPTPGTYLVNAVSADNEETYAHVFDSQGLSVCGSPQCTFTAPGRYTMVLQGRQTYTVIDNSFEYATVFLGLPPSGCAEVSDDAAQITAHSDVFNGAGQVQCLKLASPAGAKVIELVPGDATGAGRPDVTVVDSTGAYVCDSSYSLRQASCELTGTAPFFAVIRATGGNPTGPYTTAFPRVDGTPACAVLPRTAEGATFDTSADRFATCFSIPADEHAAREVFTVRRTAGTGGAAVSIFDSTGIRYCQVPSSADRTFTCSLPAGPVTVIVEAHAADATFQLTHRAA</sequence>
<dbReference type="AlphaFoldDB" id="A0A6V8KMY5"/>
<evidence type="ECO:0000313" key="1">
    <source>
        <dbReference type="EMBL" id="GFJ85234.1"/>
    </source>
</evidence>